<evidence type="ECO:0000256" key="4">
    <source>
        <dbReference type="ARBA" id="ARBA00022725"/>
    </source>
</evidence>
<feature type="transmembrane region" description="Helical" evidence="10">
    <location>
        <begin position="376"/>
        <end position="398"/>
    </location>
</feature>
<evidence type="ECO:0000256" key="8">
    <source>
        <dbReference type="ARBA" id="ARBA00023170"/>
    </source>
</evidence>
<dbReference type="PROSITE" id="PS50262">
    <property type="entry name" value="G_PROTEIN_RECEP_F1_2"/>
    <property type="match status" value="1"/>
</dbReference>
<gene>
    <name evidence="13" type="primary">LOC136996361</name>
</gene>
<feature type="transmembrane region" description="Helical" evidence="10">
    <location>
        <begin position="197"/>
        <end position="220"/>
    </location>
</feature>
<evidence type="ECO:0000256" key="1">
    <source>
        <dbReference type="ARBA" id="ARBA00004651"/>
    </source>
</evidence>
<protein>
    <submittedName>
        <fullName evidence="13">Olfactory receptor 6C70-like</fullName>
    </submittedName>
</protein>
<evidence type="ECO:0000256" key="6">
    <source>
        <dbReference type="ARBA" id="ARBA00023040"/>
    </source>
</evidence>
<dbReference type="InterPro" id="IPR047132">
    <property type="entry name" value="Olfact_rcpt_6C-like"/>
</dbReference>
<evidence type="ECO:0000313" key="12">
    <source>
        <dbReference type="Proteomes" id="UP001652627"/>
    </source>
</evidence>
<keyword evidence="3 10" id="KW-0812">Transmembrane</keyword>
<evidence type="ECO:0000256" key="3">
    <source>
        <dbReference type="ARBA" id="ARBA00022692"/>
    </source>
</evidence>
<evidence type="ECO:0000256" key="10">
    <source>
        <dbReference type="SAM" id="Phobius"/>
    </source>
</evidence>
<keyword evidence="9" id="KW-0807">Transducer</keyword>
<keyword evidence="7 10" id="KW-0472">Membrane</keyword>
<dbReference type="RefSeq" id="XP_067173388.1">
    <property type="nucleotide sequence ID" value="XM_067317287.1"/>
</dbReference>
<dbReference type="GeneID" id="136996361"/>
<keyword evidence="4" id="KW-0552">Olfaction</keyword>
<sequence>MSCHKASAWRAQFRLPAHGGCQDPQESCWDRDLSSGSVHKRNTVQEAKEEQHAPLSPSHLAAEEFANFIDFLTDRGVFNSLRTVLEETTQKIKEVRVAYGELNCSPETESPRCSCQSERIHFRSCHYPASSSLGGDWEKQFMARVGQNPQWSMLDTSAAQIACRKERKRTEEALVILVGNLLIIALILSDRDLHRPMYFFLCNLSSLEIFITTSIIPKTVASLLMGNKTISYPFCLTQCYFYSLLGNIEFVLLAVMSYDRYVAICYPLRYPMLMNSQFCVQLLLGSWTAGFLATIVPAVLVVRLPFCNANRIDHFFCDIVLLIKLSCADTRTVELVSFMNASLILFGSLIMSAMSYIYIINTILRLPSASSQNKAFSTCSSHFTFVILAYGSCIFLYVQPSTHKISYNKIVSLLNTMVTPLMSPFIFSLRNEQMKKALKVGLKRNVIISRKCFSF</sequence>
<dbReference type="PRINTS" id="PR00245">
    <property type="entry name" value="OLFACTORYR"/>
</dbReference>
<dbReference type="InterPro" id="IPR017452">
    <property type="entry name" value="GPCR_Rhodpsn_7TM"/>
</dbReference>
<evidence type="ECO:0000256" key="7">
    <source>
        <dbReference type="ARBA" id="ARBA00023136"/>
    </source>
</evidence>
<keyword evidence="5 10" id="KW-1133">Transmembrane helix</keyword>
<feature type="transmembrane region" description="Helical" evidence="10">
    <location>
        <begin position="343"/>
        <end position="364"/>
    </location>
</feature>
<keyword evidence="2" id="KW-1003">Cell membrane</keyword>
<dbReference type="PANTHER" id="PTHR26454:SF1">
    <property type="entry name" value="OLFACTORY RECEPTOR"/>
    <property type="match status" value="1"/>
</dbReference>
<feature type="transmembrane region" description="Helical" evidence="10">
    <location>
        <begin position="278"/>
        <end position="300"/>
    </location>
</feature>
<keyword evidence="12" id="KW-1185">Reference proteome</keyword>
<accession>A0ABM4G859</accession>
<name>A0ABM4G859_9AVES</name>
<feature type="transmembrane region" description="Helical" evidence="10">
    <location>
        <begin position="240"/>
        <end position="258"/>
    </location>
</feature>
<feature type="transmembrane region" description="Helical" evidence="10">
    <location>
        <begin position="173"/>
        <end position="190"/>
    </location>
</feature>
<evidence type="ECO:0000256" key="9">
    <source>
        <dbReference type="ARBA" id="ARBA00023224"/>
    </source>
</evidence>
<feature type="transmembrane region" description="Helical" evidence="10">
    <location>
        <begin position="410"/>
        <end position="429"/>
    </location>
</feature>
<evidence type="ECO:0000256" key="2">
    <source>
        <dbReference type="ARBA" id="ARBA00022475"/>
    </source>
</evidence>
<proteinExistence type="predicted"/>
<dbReference type="SUPFAM" id="SSF81321">
    <property type="entry name" value="Family A G protein-coupled receptor-like"/>
    <property type="match status" value="1"/>
</dbReference>
<evidence type="ECO:0000313" key="13">
    <source>
        <dbReference type="RefSeq" id="XP_067173388.1"/>
    </source>
</evidence>
<comment type="subcellular location">
    <subcellularLocation>
        <location evidence="1">Cell membrane</location>
        <topology evidence="1">Multi-pass membrane protein</topology>
    </subcellularLocation>
</comment>
<dbReference type="Pfam" id="PF13853">
    <property type="entry name" value="7tm_4"/>
    <property type="match status" value="1"/>
</dbReference>
<keyword evidence="6" id="KW-0297">G-protein coupled receptor</keyword>
<dbReference type="PROSITE" id="PS00237">
    <property type="entry name" value="G_PROTEIN_RECEP_F1_1"/>
    <property type="match status" value="1"/>
</dbReference>
<keyword evidence="8" id="KW-0675">Receptor</keyword>
<dbReference type="CDD" id="cd15912">
    <property type="entry name" value="7tmA_OR6C-like"/>
    <property type="match status" value="1"/>
</dbReference>
<organism evidence="12 13">
    <name type="scientific">Apteryx mantelli</name>
    <name type="common">North Island brown kiwi</name>
    <dbReference type="NCBI Taxonomy" id="2696672"/>
    <lineage>
        <taxon>Eukaryota</taxon>
        <taxon>Metazoa</taxon>
        <taxon>Chordata</taxon>
        <taxon>Craniata</taxon>
        <taxon>Vertebrata</taxon>
        <taxon>Euteleostomi</taxon>
        <taxon>Archelosauria</taxon>
        <taxon>Archosauria</taxon>
        <taxon>Dinosauria</taxon>
        <taxon>Saurischia</taxon>
        <taxon>Theropoda</taxon>
        <taxon>Coelurosauria</taxon>
        <taxon>Aves</taxon>
        <taxon>Palaeognathae</taxon>
        <taxon>Apterygiformes</taxon>
        <taxon>Apterygidae</taxon>
        <taxon>Apteryx</taxon>
    </lineage>
</organism>
<dbReference type="InterPro" id="IPR000725">
    <property type="entry name" value="Olfact_rcpt"/>
</dbReference>
<dbReference type="Gene3D" id="1.20.1070.10">
    <property type="entry name" value="Rhodopsin 7-helix transmembrane proteins"/>
    <property type="match status" value="1"/>
</dbReference>
<evidence type="ECO:0000256" key="5">
    <source>
        <dbReference type="ARBA" id="ARBA00022989"/>
    </source>
</evidence>
<feature type="domain" description="G-protein coupled receptors family 1 profile" evidence="11">
    <location>
        <begin position="179"/>
        <end position="427"/>
    </location>
</feature>
<evidence type="ECO:0000259" key="11">
    <source>
        <dbReference type="PROSITE" id="PS50262"/>
    </source>
</evidence>
<dbReference type="PANTHER" id="PTHR26454">
    <property type="entry name" value="OLFACTORY RECEPTOR"/>
    <property type="match status" value="1"/>
</dbReference>
<keyword evidence="4" id="KW-0716">Sensory transduction</keyword>
<dbReference type="InterPro" id="IPR000276">
    <property type="entry name" value="GPCR_Rhodpsn"/>
</dbReference>
<reference evidence="13" key="1">
    <citation type="submission" date="2025-08" db="UniProtKB">
        <authorList>
            <consortium name="RefSeq"/>
        </authorList>
    </citation>
    <scope>IDENTIFICATION</scope>
    <source>
        <tissue evidence="13">Blood</tissue>
    </source>
</reference>
<dbReference type="Proteomes" id="UP001652627">
    <property type="component" value="Unplaced"/>
</dbReference>